<protein>
    <submittedName>
        <fullName evidence="1">Uncharacterized protein</fullName>
    </submittedName>
</protein>
<accession>A0A0B6YPA0</accession>
<dbReference type="AlphaFoldDB" id="A0A0B6YPA0"/>
<dbReference type="EMBL" id="HACG01011087">
    <property type="protein sequence ID" value="CEK57952.1"/>
    <property type="molecule type" value="Transcribed_RNA"/>
</dbReference>
<evidence type="ECO:0000313" key="1">
    <source>
        <dbReference type="EMBL" id="CEK57952.1"/>
    </source>
</evidence>
<sequence length="63" mass="7133">PAYMFHQPDYSTVSLHVPSVSLLVSQRTCPISQSTSLGYRNEMADGILRFLVNITFELCDVHF</sequence>
<name>A0A0B6YPA0_9EUPU</name>
<feature type="non-terminal residue" evidence="1">
    <location>
        <position position="1"/>
    </location>
</feature>
<organism evidence="1">
    <name type="scientific">Arion vulgaris</name>
    <dbReference type="NCBI Taxonomy" id="1028688"/>
    <lineage>
        <taxon>Eukaryota</taxon>
        <taxon>Metazoa</taxon>
        <taxon>Spiralia</taxon>
        <taxon>Lophotrochozoa</taxon>
        <taxon>Mollusca</taxon>
        <taxon>Gastropoda</taxon>
        <taxon>Heterobranchia</taxon>
        <taxon>Euthyneura</taxon>
        <taxon>Panpulmonata</taxon>
        <taxon>Eupulmonata</taxon>
        <taxon>Stylommatophora</taxon>
        <taxon>Helicina</taxon>
        <taxon>Arionoidea</taxon>
        <taxon>Arionidae</taxon>
        <taxon>Arion</taxon>
    </lineage>
</organism>
<proteinExistence type="predicted"/>
<gene>
    <name evidence="1" type="primary">ORF31558</name>
</gene>
<reference evidence="1" key="1">
    <citation type="submission" date="2014-12" db="EMBL/GenBank/DDBJ databases">
        <title>Insight into the proteome of Arion vulgaris.</title>
        <authorList>
            <person name="Aradska J."/>
            <person name="Bulat T."/>
            <person name="Smidak R."/>
            <person name="Sarate P."/>
            <person name="Gangsoo J."/>
            <person name="Sialana F."/>
            <person name="Bilban M."/>
            <person name="Lubec G."/>
        </authorList>
    </citation>
    <scope>NUCLEOTIDE SEQUENCE</scope>
    <source>
        <tissue evidence="1">Skin</tissue>
    </source>
</reference>